<gene>
    <name evidence="1" type="ORF">SAMN05444389_101407</name>
</gene>
<evidence type="ECO:0000313" key="1">
    <source>
        <dbReference type="EMBL" id="SHL79889.1"/>
    </source>
</evidence>
<dbReference type="Proteomes" id="UP000184444">
    <property type="component" value="Unassembled WGS sequence"/>
</dbReference>
<accession>A0A1M7DL43</accession>
<dbReference type="STRING" id="53463.SAMN05444389_101407"/>
<organism evidence="1 2">
    <name type="scientific">Paracoccus solventivorans</name>
    <dbReference type="NCBI Taxonomy" id="53463"/>
    <lineage>
        <taxon>Bacteria</taxon>
        <taxon>Pseudomonadati</taxon>
        <taxon>Pseudomonadota</taxon>
        <taxon>Alphaproteobacteria</taxon>
        <taxon>Rhodobacterales</taxon>
        <taxon>Paracoccaceae</taxon>
        <taxon>Paracoccus</taxon>
    </lineage>
</organism>
<protein>
    <submittedName>
        <fullName evidence="1">Chaperone modulatory protein CbpM</fullName>
    </submittedName>
</protein>
<proteinExistence type="predicted"/>
<dbReference type="EMBL" id="FRCK01000001">
    <property type="protein sequence ID" value="SHL79889.1"/>
    <property type="molecule type" value="Genomic_DNA"/>
</dbReference>
<sequence length="118" mass="12964">MTSRSMSRDEILALIPELSDAALDALTDAGIVQPVLEEGAPRFRDIDAARVQLALELEDAFQLDADALALVLSLIDQLHGLKGEMRAVLGALAAEPPETRARLRGVIRQTRVLRIRRR</sequence>
<dbReference type="AlphaFoldDB" id="A0A1M7DL43"/>
<dbReference type="RefSeq" id="WP_073061198.1">
    <property type="nucleotide sequence ID" value="NZ_FRCK01000001.1"/>
</dbReference>
<dbReference type="Gene3D" id="1.10.1660.10">
    <property type="match status" value="1"/>
</dbReference>
<evidence type="ECO:0000313" key="2">
    <source>
        <dbReference type="Proteomes" id="UP000184444"/>
    </source>
</evidence>
<keyword evidence="2" id="KW-1185">Reference proteome</keyword>
<reference evidence="2" key="1">
    <citation type="submission" date="2016-11" db="EMBL/GenBank/DDBJ databases">
        <authorList>
            <person name="Varghese N."/>
            <person name="Submissions S."/>
        </authorList>
    </citation>
    <scope>NUCLEOTIDE SEQUENCE [LARGE SCALE GENOMIC DNA]</scope>
    <source>
        <strain evidence="2">DSM 6637</strain>
    </source>
</reference>
<name>A0A1M7DL43_9RHOB</name>